<organism evidence="1 2">
    <name type="scientific">Smallanthus sonchifolius</name>
    <dbReference type="NCBI Taxonomy" id="185202"/>
    <lineage>
        <taxon>Eukaryota</taxon>
        <taxon>Viridiplantae</taxon>
        <taxon>Streptophyta</taxon>
        <taxon>Embryophyta</taxon>
        <taxon>Tracheophyta</taxon>
        <taxon>Spermatophyta</taxon>
        <taxon>Magnoliopsida</taxon>
        <taxon>eudicotyledons</taxon>
        <taxon>Gunneridae</taxon>
        <taxon>Pentapetalae</taxon>
        <taxon>asterids</taxon>
        <taxon>campanulids</taxon>
        <taxon>Asterales</taxon>
        <taxon>Asteraceae</taxon>
        <taxon>Asteroideae</taxon>
        <taxon>Heliantheae alliance</taxon>
        <taxon>Millerieae</taxon>
        <taxon>Smallanthus</taxon>
    </lineage>
</organism>
<gene>
    <name evidence="1" type="ORF">L1987_75275</name>
</gene>
<accession>A0ACB9A488</accession>
<sequence length="92" mass="10836">MKEKRRNIDPSIACRFVADLDDVKIRVFAHRENRRNTGLNERFERIPIPLTSDTSLYDRFMAIIELALLHALEEEMEAGNTIRSYREDDAKK</sequence>
<dbReference type="EMBL" id="CM042042">
    <property type="protein sequence ID" value="KAI3705044.1"/>
    <property type="molecule type" value="Genomic_DNA"/>
</dbReference>
<reference evidence="1 2" key="2">
    <citation type="journal article" date="2022" name="Mol. Ecol. Resour.">
        <title>The genomes of chicory, endive, great burdock and yacon provide insights into Asteraceae paleo-polyploidization history and plant inulin production.</title>
        <authorList>
            <person name="Fan W."/>
            <person name="Wang S."/>
            <person name="Wang H."/>
            <person name="Wang A."/>
            <person name="Jiang F."/>
            <person name="Liu H."/>
            <person name="Zhao H."/>
            <person name="Xu D."/>
            <person name="Zhang Y."/>
        </authorList>
    </citation>
    <scope>NUCLEOTIDE SEQUENCE [LARGE SCALE GENOMIC DNA]</scope>
    <source>
        <strain evidence="2">cv. Yunnan</strain>
        <tissue evidence="1">Leaves</tissue>
    </source>
</reference>
<reference evidence="2" key="1">
    <citation type="journal article" date="2022" name="Mol. Ecol. Resour.">
        <title>The genomes of chicory, endive, great burdock and yacon provide insights into Asteraceae palaeo-polyploidization history and plant inulin production.</title>
        <authorList>
            <person name="Fan W."/>
            <person name="Wang S."/>
            <person name="Wang H."/>
            <person name="Wang A."/>
            <person name="Jiang F."/>
            <person name="Liu H."/>
            <person name="Zhao H."/>
            <person name="Xu D."/>
            <person name="Zhang Y."/>
        </authorList>
    </citation>
    <scope>NUCLEOTIDE SEQUENCE [LARGE SCALE GENOMIC DNA]</scope>
    <source>
        <strain evidence="2">cv. Yunnan</strain>
    </source>
</reference>
<evidence type="ECO:0000313" key="1">
    <source>
        <dbReference type="EMBL" id="KAI3705044.1"/>
    </source>
</evidence>
<evidence type="ECO:0000313" key="2">
    <source>
        <dbReference type="Proteomes" id="UP001056120"/>
    </source>
</evidence>
<dbReference type="Proteomes" id="UP001056120">
    <property type="component" value="Linkage Group LG25"/>
</dbReference>
<comment type="caution">
    <text evidence="1">The sequence shown here is derived from an EMBL/GenBank/DDBJ whole genome shotgun (WGS) entry which is preliminary data.</text>
</comment>
<keyword evidence="2" id="KW-1185">Reference proteome</keyword>
<proteinExistence type="predicted"/>
<protein>
    <submittedName>
        <fullName evidence="1">Uncharacterized protein</fullName>
    </submittedName>
</protein>
<name>A0ACB9A488_9ASTR</name>